<reference evidence="2 3" key="1">
    <citation type="submission" date="2016-11" db="EMBL/GenBank/DDBJ databases">
        <title>The macronuclear genome of Stentor coeruleus: a giant cell with tiny introns.</title>
        <authorList>
            <person name="Slabodnick M."/>
            <person name="Ruby J.G."/>
            <person name="Reiff S.B."/>
            <person name="Swart E.C."/>
            <person name="Gosai S."/>
            <person name="Prabakaran S."/>
            <person name="Witkowska E."/>
            <person name="Larue G.E."/>
            <person name="Fisher S."/>
            <person name="Freeman R.M."/>
            <person name="Gunawardena J."/>
            <person name="Chu W."/>
            <person name="Stover N.A."/>
            <person name="Gregory B.D."/>
            <person name="Nowacki M."/>
            <person name="Derisi J."/>
            <person name="Roy S.W."/>
            <person name="Marshall W.F."/>
            <person name="Sood P."/>
        </authorList>
    </citation>
    <scope>NUCLEOTIDE SEQUENCE [LARGE SCALE GENOMIC DNA]</scope>
    <source>
        <strain evidence="2">WM001</strain>
    </source>
</reference>
<dbReference type="PANTHER" id="PTHR44791">
    <property type="entry name" value="TELOMERASE PROTEIN COMPONENT 1 TEP1"/>
    <property type="match status" value="1"/>
</dbReference>
<evidence type="ECO:0000259" key="1">
    <source>
        <dbReference type="PROSITE" id="PS50988"/>
    </source>
</evidence>
<gene>
    <name evidence="2" type="ORF">SteCoe_33656</name>
</gene>
<feature type="domain" description="TROVE" evidence="1">
    <location>
        <begin position="1"/>
        <end position="368"/>
    </location>
</feature>
<name>A0A1R2AWB7_9CILI</name>
<dbReference type="GO" id="GO:0000722">
    <property type="term" value="P:telomere maintenance via recombination"/>
    <property type="evidence" value="ECO:0007669"/>
    <property type="project" value="TreeGrafter"/>
</dbReference>
<dbReference type="AlphaFoldDB" id="A0A1R2AWB7"/>
<dbReference type="PROSITE" id="PS50988">
    <property type="entry name" value="TROVE"/>
    <property type="match status" value="1"/>
</dbReference>
<evidence type="ECO:0000313" key="3">
    <source>
        <dbReference type="Proteomes" id="UP000187209"/>
    </source>
</evidence>
<dbReference type="SUPFAM" id="SSF53300">
    <property type="entry name" value="vWA-like"/>
    <property type="match status" value="1"/>
</dbReference>
<dbReference type="Proteomes" id="UP000187209">
    <property type="component" value="Unassembled WGS sequence"/>
</dbReference>
<dbReference type="EMBL" id="MPUH01001280">
    <property type="protein sequence ID" value="OMJ68797.1"/>
    <property type="molecule type" value="Genomic_DNA"/>
</dbReference>
<sequence length="580" mass="66663">MITEPKYYETAEKRVTEIINDLNEIVDKDPEFIVKLAYYSRNQLNLRSTSNFLLAWAASKHQTHSFLIEYFNFIINLPSDLLDFIEKYQGIIGNTGVPKFPSFIQSLVKKKFPDFSEYQLGKYCSEGKRKRMLMKGKKQKINMKLLVKCCHIKKPAHLVASIIGKRYPRTMEGFNNSSFSEYMDFNPEMAGKRMKIRTPITWETTLSEKGNKAECWEGLIKSNKLPFMAMLRNLRNLLITGVDLETNKKVVEKLRNPDVIANSRLFPFRFLSAFESLNVDLEYLQKIKEDPNYEETEEEKAKKAQNRQEGYEYFRGSARPKRSEVKKPAKNKKIPNIVPTSEIIAGYKEALEEAIRLATALNVSPIRGHSVIFCDASGSMQCKISSGPMGSIRTCMDLGYLFGLMLRHVCESCDIYLLSSPNPPETPKCWRKVELSGDNIFDLLTQVRVVSDEMGRSNEYPYDWFENVIKEKSWIDNIIIFSDMIISDTCSEMFDHNESYTSYQILQKYRDEVNPNLRYITVDLAGYARDMSGANFENQFKNLVIGGYSDAILKLISCTQTTQAGAVRACKAVKRSEIDN</sequence>
<dbReference type="OrthoDB" id="427368at2759"/>
<dbReference type="Pfam" id="PF05731">
    <property type="entry name" value="TROVE"/>
    <property type="match status" value="2"/>
</dbReference>
<dbReference type="Gene3D" id="3.40.50.410">
    <property type="entry name" value="von Willebrand factor, type A domain"/>
    <property type="match status" value="1"/>
</dbReference>
<dbReference type="InterPro" id="IPR052652">
    <property type="entry name" value="Telomerase_Complex_Comp"/>
</dbReference>
<proteinExistence type="predicted"/>
<dbReference type="InterPro" id="IPR036465">
    <property type="entry name" value="vWFA_dom_sf"/>
</dbReference>
<dbReference type="InterPro" id="IPR008858">
    <property type="entry name" value="TROVE_dom"/>
</dbReference>
<protein>
    <recommendedName>
        <fullName evidence="1">TROVE domain-containing protein</fullName>
    </recommendedName>
</protein>
<evidence type="ECO:0000313" key="2">
    <source>
        <dbReference type="EMBL" id="OMJ68797.1"/>
    </source>
</evidence>
<keyword evidence="3" id="KW-1185">Reference proteome</keyword>
<dbReference type="GO" id="GO:0005697">
    <property type="term" value="C:telomerase holoenzyme complex"/>
    <property type="evidence" value="ECO:0007669"/>
    <property type="project" value="TreeGrafter"/>
</dbReference>
<organism evidence="2 3">
    <name type="scientific">Stentor coeruleus</name>
    <dbReference type="NCBI Taxonomy" id="5963"/>
    <lineage>
        <taxon>Eukaryota</taxon>
        <taxon>Sar</taxon>
        <taxon>Alveolata</taxon>
        <taxon>Ciliophora</taxon>
        <taxon>Postciliodesmatophora</taxon>
        <taxon>Heterotrichea</taxon>
        <taxon>Heterotrichida</taxon>
        <taxon>Stentoridae</taxon>
        <taxon>Stentor</taxon>
    </lineage>
</organism>
<dbReference type="GO" id="GO:0070034">
    <property type="term" value="F:telomerase RNA binding"/>
    <property type="evidence" value="ECO:0007669"/>
    <property type="project" value="TreeGrafter"/>
</dbReference>
<dbReference type="SUPFAM" id="SSF140864">
    <property type="entry name" value="TROVE domain-like"/>
    <property type="match status" value="1"/>
</dbReference>
<accession>A0A1R2AWB7</accession>
<dbReference type="PANTHER" id="PTHR44791:SF1">
    <property type="entry name" value="TELOMERASE PROTEIN COMPONENT 1"/>
    <property type="match status" value="1"/>
</dbReference>
<dbReference type="GO" id="GO:0003720">
    <property type="term" value="F:telomerase activity"/>
    <property type="evidence" value="ECO:0007669"/>
    <property type="project" value="TreeGrafter"/>
</dbReference>
<comment type="caution">
    <text evidence="2">The sequence shown here is derived from an EMBL/GenBank/DDBJ whole genome shotgun (WGS) entry which is preliminary data.</text>
</comment>
<dbReference type="InterPro" id="IPR037214">
    <property type="entry name" value="TROVE_dom_sf"/>
</dbReference>